<dbReference type="Proteomes" id="UP000887565">
    <property type="component" value="Unplaced"/>
</dbReference>
<name>A0A915KZ01_ROMCU</name>
<evidence type="ECO:0000313" key="3">
    <source>
        <dbReference type="WBParaSite" id="nRc.2.0.1.t44046-RA"/>
    </source>
</evidence>
<protein>
    <submittedName>
        <fullName evidence="3">Uncharacterized protein</fullName>
    </submittedName>
</protein>
<proteinExistence type="predicted"/>
<feature type="compositionally biased region" description="Basic and acidic residues" evidence="1">
    <location>
        <begin position="22"/>
        <end position="33"/>
    </location>
</feature>
<accession>A0A915KZ01</accession>
<sequence length="72" mass="8074">MADKQDQPKIGESCATSAIKESSNDPKKSPEDEKATIPFEYLVKLKLYLLDQTNFSGQFFEKIESKFGAPKS</sequence>
<evidence type="ECO:0000313" key="2">
    <source>
        <dbReference type="Proteomes" id="UP000887565"/>
    </source>
</evidence>
<evidence type="ECO:0000256" key="1">
    <source>
        <dbReference type="SAM" id="MobiDB-lite"/>
    </source>
</evidence>
<feature type="region of interest" description="Disordered" evidence="1">
    <location>
        <begin position="1"/>
        <end position="33"/>
    </location>
</feature>
<dbReference type="WBParaSite" id="nRc.2.0.1.t44046-RA">
    <property type="protein sequence ID" value="nRc.2.0.1.t44046-RA"/>
    <property type="gene ID" value="nRc.2.0.1.g44046"/>
</dbReference>
<organism evidence="2 3">
    <name type="scientific">Romanomermis culicivorax</name>
    <name type="common">Nematode worm</name>
    <dbReference type="NCBI Taxonomy" id="13658"/>
    <lineage>
        <taxon>Eukaryota</taxon>
        <taxon>Metazoa</taxon>
        <taxon>Ecdysozoa</taxon>
        <taxon>Nematoda</taxon>
        <taxon>Enoplea</taxon>
        <taxon>Dorylaimia</taxon>
        <taxon>Mermithida</taxon>
        <taxon>Mermithoidea</taxon>
        <taxon>Mermithidae</taxon>
        <taxon>Romanomermis</taxon>
    </lineage>
</organism>
<keyword evidence="2" id="KW-1185">Reference proteome</keyword>
<reference evidence="3" key="1">
    <citation type="submission" date="2022-11" db="UniProtKB">
        <authorList>
            <consortium name="WormBaseParasite"/>
        </authorList>
    </citation>
    <scope>IDENTIFICATION</scope>
</reference>
<dbReference type="AlphaFoldDB" id="A0A915KZ01"/>